<accession>A0A9P8L1P1</accession>
<dbReference type="AlphaFoldDB" id="A0A9P8L1P1"/>
<evidence type="ECO:0000313" key="2">
    <source>
        <dbReference type="EMBL" id="KAH0547757.1"/>
    </source>
</evidence>
<dbReference type="EMBL" id="JAGHQL010000001">
    <property type="protein sequence ID" value="KAH0547757.1"/>
    <property type="molecule type" value="Genomic_DNA"/>
</dbReference>
<organism evidence="2 3">
    <name type="scientific">Glutinoglossum americanum</name>
    <dbReference type="NCBI Taxonomy" id="1670608"/>
    <lineage>
        <taxon>Eukaryota</taxon>
        <taxon>Fungi</taxon>
        <taxon>Dikarya</taxon>
        <taxon>Ascomycota</taxon>
        <taxon>Pezizomycotina</taxon>
        <taxon>Geoglossomycetes</taxon>
        <taxon>Geoglossales</taxon>
        <taxon>Geoglossaceae</taxon>
        <taxon>Glutinoglossum</taxon>
    </lineage>
</organism>
<dbReference type="Proteomes" id="UP000698800">
    <property type="component" value="Unassembled WGS sequence"/>
</dbReference>
<feature type="region of interest" description="Disordered" evidence="1">
    <location>
        <begin position="284"/>
        <end position="377"/>
    </location>
</feature>
<dbReference type="Gene3D" id="2.60.120.620">
    <property type="entry name" value="q2cbj1_9rhob like domain"/>
    <property type="match status" value="1"/>
</dbReference>
<reference evidence="2" key="1">
    <citation type="submission" date="2021-03" db="EMBL/GenBank/DDBJ databases">
        <title>Comparative genomics and phylogenomic investigation of the class Geoglossomycetes provide insights into ecological specialization and systematics.</title>
        <authorList>
            <person name="Melie T."/>
            <person name="Pirro S."/>
            <person name="Miller A.N."/>
            <person name="Quandt A."/>
        </authorList>
    </citation>
    <scope>NUCLEOTIDE SEQUENCE</scope>
    <source>
        <strain evidence="2">GBOQ0MN5Z8</strain>
    </source>
</reference>
<feature type="region of interest" description="Disordered" evidence="1">
    <location>
        <begin position="873"/>
        <end position="922"/>
    </location>
</feature>
<gene>
    <name evidence="2" type="ORF">FGG08_000014</name>
</gene>
<feature type="compositionally biased region" description="Basic and acidic residues" evidence="1">
    <location>
        <begin position="359"/>
        <end position="370"/>
    </location>
</feature>
<feature type="compositionally biased region" description="Low complexity" evidence="1">
    <location>
        <begin position="884"/>
        <end position="895"/>
    </location>
</feature>
<proteinExistence type="predicted"/>
<dbReference type="OrthoDB" id="4505337at2759"/>
<feature type="compositionally biased region" description="Acidic residues" evidence="1">
    <location>
        <begin position="896"/>
        <end position="922"/>
    </location>
</feature>
<keyword evidence="3" id="KW-1185">Reference proteome</keyword>
<evidence type="ECO:0000256" key="1">
    <source>
        <dbReference type="SAM" id="MobiDB-lite"/>
    </source>
</evidence>
<protein>
    <submittedName>
        <fullName evidence="2">Uncharacterized protein</fullName>
    </submittedName>
</protein>
<feature type="compositionally biased region" description="Basic and acidic residues" evidence="1">
    <location>
        <begin position="874"/>
        <end position="883"/>
    </location>
</feature>
<name>A0A9P8L1P1_9PEZI</name>
<comment type="caution">
    <text evidence="2">The sequence shown here is derived from an EMBL/GenBank/DDBJ whole genome shotgun (WGS) entry which is preliminary data.</text>
</comment>
<dbReference type="SUPFAM" id="SSF51197">
    <property type="entry name" value="Clavaminate synthase-like"/>
    <property type="match status" value="1"/>
</dbReference>
<feature type="compositionally biased region" description="Acidic residues" evidence="1">
    <location>
        <begin position="305"/>
        <end position="358"/>
    </location>
</feature>
<evidence type="ECO:0000313" key="3">
    <source>
        <dbReference type="Proteomes" id="UP000698800"/>
    </source>
</evidence>
<sequence>MSQRGAHRRGVFEDYVMSVYPNRPGRNKTSLPKWPNFWPLRHASPILNREHSDPDLPDATVTTTAAMDAVQTLGYIAAQSGKSIKEAITEHLRPWTKERQLDELLKMFDNSYDLDEIVSELVSEAWNYIESHELWTIRYQDLESLKRDLQYDDFVAKRMDHHKAVTSRKRIEGMTIYKTWGYLPQDAFPDSISPPWFGDRLLRSLNQLSKHCSLKEAIPLLEIAIRDRLDDPDVANRSKSIQYLTLNDVTKVLKRVKYGGGELAKQANTRESLTDMGILDAEASLNLTTGPSAEGEGGGGKDKDDEVEAADSVDEEGATDSLDEEGAADSVEEEGATDSLDEEGPADSVEEEEQEDEQIEMKKVPQEGKVKTKAGTTMTKPPTKVLQCGCASICSALLPRIPSASVQLDEEEGLGLLEWSHDLQWANFCKNHLRRLAGGGLDMYTNITKTELLKRLKLVFHYRADLSMVRTKKPRYFRRTSRVPGSIMARLGPYMYTPKKSDTFTFDAKQVFNRFAGCANAWDTFQEDGTINIDGVFSYILEPEIFKLIEEEFDMYLYHLRDEQDGQKRRGWMRHMLYSLVQQLVRQDPVYYALMAASRPDKNTWLICYPYYVKYQVEGESTGFAHLDINVDRFVETGRGKNIIQGSLSLDDENEHGCTLLVFGFHRHIHEWWARVKQRGQDSSGYTTNAKKTYLPVDQQDFGRLVPVPCKRGAVRITMPEILHGSTPKAKNIRRTLFNWPTGIRADHQTLDMEEAETWNQVAQCHQSMEAPMKSTSGEGFRYGRPLFPFPGVTKLSSTSCVGDSLIGVRRWDDIRVEEERNILLGADDESALQLAKEIRERLVRAFFNAFPYVRMNEERAYQDRSYFRNKYRPRPEAERDESSLSSEALSSMSLADDDEDAEDFEEGDSELEVGMEEPLEQ</sequence>